<dbReference type="EMBL" id="JADEYC010000009">
    <property type="protein sequence ID" value="MBE9373943.1"/>
    <property type="molecule type" value="Genomic_DNA"/>
</dbReference>
<accession>A0A929G0T1</accession>
<keyword evidence="2" id="KW-1185">Reference proteome</keyword>
<sequence>MLLVVRTRAALDRLLDVLPVLADDLRIETWFTVVPGSEFAGGLVEELHRIGALVVDWVSVEPREFTFAVAASEKGPLTELGIPLLVLPHGAGPHKHAATGSGVSGEIAGLARDELVADGALVPDVVGLGHPDHLDLLRARCPEAVARAEVIGDPCLDRLQASLPGRSAYRHALGVANERLVLVASTWGPESLFGRHGKLPADLVAALPDDHRVAAALHPNVWTRHGHLNLGHWTRSARTGGLLLAEPLGGWQAALVAADVVVSDHGSLAMYAAALGKPLLLAAFGRSEVVAGSRMAELGARADHLLPGEPLRERIAAATSVPEHAKLIENTFAPSGFARLRRVLHRELGLPEPSWPAAPPPVSARPWVDGFR</sequence>
<evidence type="ECO:0000313" key="2">
    <source>
        <dbReference type="Proteomes" id="UP000598360"/>
    </source>
</evidence>
<gene>
    <name evidence="1" type="ORF">IQ251_05720</name>
</gene>
<reference evidence="1" key="1">
    <citation type="submission" date="2020-10" db="EMBL/GenBank/DDBJ databases">
        <title>Diversity and distribution of actinomycetes associated with coral in the coast of Hainan.</title>
        <authorList>
            <person name="Li F."/>
        </authorList>
    </citation>
    <scope>NUCLEOTIDE SEQUENCE</scope>
    <source>
        <strain evidence="1">HNM0983</strain>
    </source>
</reference>
<dbReference type="AlphaFoldDB" id="A0A929G0T1"/>
<dbReference type="Gene3D" id="3.40.50.12580">
    <property type="match status" value="1"/>
</dbReference>
<dbReference type="SUPFAM" id="SSF53756">
    <property type="entry name" value="UDP-Glycosyltransferase/glycogen phosphorylase"/>
    <property type="match status" value="1"/>
</dbReference>
<proteinExistence type="predicted"/>
<name>A0A929G0T1_9PSEU</name>
<organism evidence="1 2">
    <name type="scientific">Saccharopolyspora montiporae</name>
    <dbReference type="NCBI Taxonomy" id="2781240"/>
    <lineage>
        <taxon>Bacteria</taxon>
        <taxon>Bacillati</taxon>
        <taxon>Actinomycetota</taxon>
        <taxon>Actinomycetes</taxon>
        <taxon>Pseudonocardiales</taxon>
        <taxon>Pseudonocardiaceae</taxon>
        <taxon>Saccharopolyspora</taxon>
    </lineage>
</organism>
<dbReference type="Proteomes" id="UP000598360">
    <property type="component" value="Unassembled WGS sequence"/>
</dbReference>
<evidence type="ECO:0000313" key="1">
    <source>
        <dbReference type="EMBL" id="MBE9373943.1"/>
    </source>
</evidence>
<comment type="caution">
    <text evidence="1">The sequence shown here is derived from an EMBL/GenBank/DDBJ whole genome shotgun (WGS) entry which is preliminary data.</text>
</comment>
<protein>
    <submittedName>
        <fullName evidence="1">Uncharacterized protein</fullName>
    </submittedName>
</protein>
<dbReference type="InterPro" id="IPR043148">
    <property type="entry name" value="TagF_C"/>
</dbReference>